<feature type="domain" description="C2H2-type" evidence="11">
    <location>
        <begin position="239"/>
        <end position="266"/>
    </location>
</feature>
<feature type="domain" description="C2H2-type" evidence="11">
    <location>
        <begin position="377"/>
        <end position="404"/>
    </location>
</feature>
<dbReference type="GO" id="GO:0000978">
    <property type="term" value="F:RNA polymerase II cis-regulatory region sequence-specific DNA binding"/>
    <property type="evidence" value="ECO:0007669"/>
    <property type="project" value="TreeGrafter"/>
</dbReference>
<evidence type="ECO:0000256" key="6">
    <source>
        <dbReference type="ARBA" id="ARBA00023015"/>
    </source>
</evidence>
<comment type="caution">
    <text evidence="12">The sequence shown here is derived from an EMBL/GenBank/DDBJ whole genome shotgun (WGS) entry which is preliminary data.</text>
</comment>
<keyword evidence="6" id="KW-0805">Transcription regulation</keyword>
<keyword evidence="3" id="KW-0677">Repeat</keyword>
<proteinExistence type="predicted"/>
<keyword evidence="5" id="KW-0862">Zinc</keyword>
<dbReference type="GO" id="GO:0008270">
    <property type="term" value="F:zinc ion binding"/>
    <property type="evidence" value="ECO:0007669"/>
    <property type="project" value="UniProtKB-KW"/>
</dbReference>
<feature type="domain" description="C2H2-type" evidence="11">
    <location>
        <begin position="433"/>
        <end position="460"/>
    </location>
</feature>
<dbReference type="SUPFAM" id="SSF57667">
    <property type="entry name" value="beta-beta-alpha zinc fingers"/>
    <property type="match status" value="4"/>
</dbReference>
<evidence type="ECO:0000256" key="9">
    <source>
        <dbReference type="ARBA" id="ARBA00023242"/>
    </source>
</evidence>
<dbReference type="PANTHER" id="PTHR24393:SF34">
    <property type="entry name" value="PR_SET DOMAIN 13"/>
    <property type="match status" value="1"/>
</dbReference>
<evidence type="ECO:0000313" key="12">
    <source>
        <dbReference type="EMBL" id="KAK2708325.1"/>
    </source>
</evidence>
<evidence type="ECO:0000256" key="4">
    <source>
        <dbReference type="ARBA" id="ARBA00022771"/>
    </source>
</evidence>
<organism evidence="12 13">
    <name type="scientific">Artemia franciscana</name>
    <name type="common">Brine shrimp</name>
    <name type="synonym">Artemia sanfranciscana</name>
    <dbReference type="NCBI Taxonomy" id="6661"/>
    <lineage>
        <taxon>Eukaryota</taxon>
        <taxon>Metazoa</taxon>
        <taxon>Ecdysozoa</taxon>
        <taxon>Arthropoda</taxon>
        <taxon>Crustacea</taxon>
        <taxon>Branchiopoda</taxon>
        <taxon>Anostraca</taxon>
        <taxon>Artemiidae</taxon>
        <taxon>Artemia</taxon>
    </lineage>
</organism>
<gene>
    <name evidence="12" type="ORF">QYM36_014062</name>
</gene>
<feature type="domain" description="C2H2-type" evidence="11">
    <location>
        <begin position="405"/>
        <end position="432"/>
    </location>
</feature>
<dbReference type="PROSITE" id="PS00028">
    <property type="entry name" value="ZINC_FINGER_C2H2_1"/>
    <property type="match status" value="6"/>
</dbReference>
<keyword evidence="9" id="KW-0539">Nucleus</keyword>
<sequence length="460" mass="54184">MYVLRMRSPLTLLEVSLIKPPTSRNIKLKLPARSTIFILKEEITFASDYTNLSPKEELDPLYVTLETIPSNVQIMSTAEERKNKIAVSQKDFSNKSVPTKRRRTQYREKTYDCASCEKMYTTKTNIKLKLPARSTIFIPKEEITFAADYTNLSPKEELDPLYVTLETIPSNVQIMSTAEERKNKIAVSQKDFSNKSVPTKRRRTQYREKTYDCASCEKMYTTKTSLNRHIRSHHCDKLFECYKCSKTFSRSKHYNIHIRTHFVEKPYECEICRKKFAQKPNFENHIKIHTDIKLKLPARSTIFIPKEEITFAADYTNLSPKEELDPLYVTLETIPSNVQIMSTAEERKNKIAVSQKDFSNKSVPTKRRRTQYREKTYDCASCEKMYTTKTSLNRHVRSHHCDKLFECYKCSKTFSRSKHYNIHIRTHFVEKPYECEICRKKFAQKPNFENHIKIHTGDRS</sequence>
<dbReference type="EMBL" id="JAVRJZ010000018">
    <property type="protein sequence ID" value="KAK2708325.1"/>
    <property type="molecule type" value="Genomic_DNA"/>
</dbReference>
<protein>
    <recommendedName>
        <fullName evidence="11">C2H2-type domain-containing protein</fullName>
    </recommendedName>
</protein>
<dbReference type="SMART" id="SM00355">
    <property type="entry name" value="ZnF_C2H2"/>
    <property type="match status" value="6"/>
</dbReference>
<name>A0AA88HAC2_ARTSF</name>
<evidence type="ECO:0000259" key="11">
    <source>
        <dbReference type="PROSITE" id="PS50157"/>
    </source>
</evidence>
<dbReference type="Proteomes" id="UP001187531">
    <property type="component" value="Unassembled WGS sequence"/>
</dbReference>
<keyword evidence="8" id="KW-0804">Transcription</keyword>
<evidence type="ECO:0000256" key="8">
    <source>
        <dbReference type="ARBA" id="ARBA00023163"/>
    </source>
</evidence>
<dbReference type="GO" id="GO:0005634">
    <property type="term" value="C:nucleus"/>
    <property type="evidence" value="ECO:0007669"/>
    <property type="project" value="UniProtKB-SubCell"/>
</dbReference>
<dbReference type="InterPro" id="IPR036236">
    <property type="entry name" value="Znf_C2H2_sf"/>
</dbReference>
<keyword evidence="2" id="KW-0479">Metal-binding</keyword>
<dbReference type="FunFam" id="3.30.160.60:FF:000100">
    <property type="entry name" value="Zinc finger 45-like"/>
    <property type="match status" value="1"/>
</dbReference>
<evidence type="ECO:0000256" key="2">
    <source>
        <dbReference type="ARBA" id="ARBA00022723"/>
    </source>
</evidence>
<dbReference type="Pfam" id="PF13894">
    <property type="entry name" value="zf-C2H2_4"/>
    <property type="match status" value="1"/>
</dbReference>
<dbReference type="Gene3D" id="3.30.160.60">
    <property type="entry name" value="Classic Zinc Finger"/>
    <property type="match status" value="6"/>
</dbReference>
<dbReference type="PROSITE" id="PS50157">
    <property type="entry name" value="ZINC_FINGER_C2H2_2"/>
    <property type="match status" value="6"/>
</dbReference>
<accession>A0AA88HAC2</accession>
<evidence type="ECO:0000256" key="10">
    <source>
        <dbReference type="PROSITE-ProRule" id="PRU00042"/>
    </source>
</evidence>
<keyword evidence="13" id="KW-1185">Reference proteome</keyword>
<evidence type="ECO:0000256" key="5">
    <source>
        <dbReference type="ARBA" id="ARBA00022833"/>
    </source>
</evidence>
<evidence type="ECO:0000256" key="1">
    <source>
        <dbReference type="ARBA" id="ARBA00004123"/>
    </source>
</evidence>
<dbReference type="FunFam" id="3.30.160.60:FF:000064">
    <property type="entry name" value="Early growth response protein 3"/>
    <property type="match status" value="1"/>
</dbReference>
<dbReference type="Pfam" id="PF00096">
    <property type="entry name" value="zf-C2H2"/>
    <property type="match status" value="5"/>
</dbReference>
<keyword evidence="7" id="KW-0238">DNA-binding</keyword>
<feature type="domain" description="C2H2-type" evidence="11">
    <location>
        <begin position="211"/>
        <end position="238"/>
    </location>
</feature>
<dbReference type="AlphaFoldDB" id="A0AA88HAC2"/>
<dbReference type="PANTHER" id="PTHR24393">
    <property type="entry name" value="ZINC FINGER PROTEIN"/>
    <property type="match status" value="1"/>
</dbReference>
<reference evidence="12" key="1">
    <citation type="submission" date="2023-07" db="EMBL/GenBank/DDBJ databases">
        <title>Chromosome-level genome assembly of Artemia franciscana.</title>
        <authorList>
            <person name="Jo E."/>
        </authorList>
    </citation>
    <scope>NUCLEOTIDE SEQUENCE</scope>
    <source>
        <tissue evidence="12">Whole body</tissue>
    </source>
</reference>
<evidence type="ECO:0000256" key="7">
    <source>
        <dbReference type="ARBA" id="ARBA00023125"/>
    </source>
</evidence>
<dbReference type="GO" id="GO:0001228">
    <property type="term" value="F:DNA-binding transcription activator activity, RNA polymerase II-specific"/>
    <property type="evidence" value="ECO:0007669"/>
    <property type="project" value="TreeGrafter"/>
</dbReference>
<dbReference type="InterPro" id="IPR013087">
    <property type="entry name" value="Znf_C2H2_type"/>
</dbReference>
<dbReference type="FunFam" id="3.30.160.60:FF:002343">
    <property type="entry name" value="Zinc finger protein 33A"/>
    <property type="match status" value="1"/>
</dbReference>
<comment type="subcellular location">
    <subcellularLocation>
        <location evidence="1">Nucleus</location>
    </subcellularLocation>
</comment>
<evidence type="ECO:0000313" key="13">
    <source>
        <dbReference type="Proteomes" id="UP001187531"/>
    </source>
</evidence>
<evidence type="ECO:0000256" key="3">
    <source>
        <dbReference type="ARBA" id="ARBA00022737"/>
    </source>
</evidence>
<feature type="domain" description="C2H2-type" evidence="11">
    <location>
        <begin position="267"/>
        <end position="294"/>
    </location>
</feature>
<keyword evidence="4 10" id="KW-0863">Zinc-finger</keyword>